<protein>
    <submittedName>
        <fullName evidence="1">Uncharacterized protein</fullName>
    </submittedName>
</protein>
<organism evidence="1 2">
    <name type="scientific">Microlunatus aurantiacus</name>
    <dbReference type="NCBI Taxonomy" id="446786"/>
    <lineage>
        <taxon>Bacteria</taxon>
        <taxon>Bacillati</taxon>
        <taxon>Actinomycetota</taxon>
        <taxon>Actinomycetes</taxon>
        <taxon>Propionibacteriales</taxon>
        <taxon>Propionibacteriaceae</taxon>
        <taxon>Microlunatus</taxon>
    </lineage>
</organism>
<keyword evidence="2" id="KW-1185">Reference proteome</keyword>
<evidence type="ECO:0000313" key="2">
    <source>
        <dbReference type="Proteomes" id="UP001500051"/>
    </source>
</evidence>
<comment type="caution">
    <text evidence="1">The sequence shown here is derived from an EMBL/GenBank/DDBJ whole genome shotgun (WGS) entry which is preliminary data.</text>
</comment>
<dbReference type="Proteomes" id="UP001500051">
    <property type="component" value="Unassembled WGS sequence"/>
</dbReference>
<evidence type="ECO:0000313" key="1">
    <source>
        <dbReference type="EMBL" id="GAA3699684.1"/>
    </source>
</evidence>
<reference evidence="2" key="1">
    <citation type="journal article" date="2019" name="Int. J. Syst. Evol. Microbiol.">
        <title>The Global Catalogue of Microorganisms (GCM) 10K type strain sequencing project: providing services to taxonomists for standard genome sequencing and annotation.</title>
        <authorList>
            <consortium name="The Broad Institute Genomics Platform"/>
            <consortium name="The Broad Institute Genome Sequencing Center for Infectious Disease"/>
            <person name="Wu L."/>
            <person name="Ma J."/>
        </authorList>
    </citation>
    <scope>NUCLEOTIDE SEQUENCE [LARGE SCALE GENOMIC DNA]</scope>
    <source>
        <strain evidence="2">JCM 16548</strain>
    </source>
</reference>
<dbReference type="EMBL" id="BAAAYX010000003">
    <property type="protein sequence ID" value="GAA3699684.1"/>
    <property type="molecule type" value="Genomic_DNA"/>
</dbReference>
<gene>
    <name evidence="1" type="ORF">GCM10022204_15360</name>
</gene>
<accession>A0ABP7D878</accession>
<dbReference type="RefSeq" id="WP_344811722.1">
    <property type="nucleotide sequence ID" value="NZ_BAAAYX010000003.1"/>
</dbReference>
<proteinExistence type="predicted"/>
<name>A0ABP7D878_9ACTN</name>
<sequence>MGTCRYEYRTTAAIMPCLGAAVPCLDAAVLIDGRNAYGEVRPHDDEFVRSAVLALSETWPTRPDEQPSTP</sequence>